<dbReference type="GO" id="GO:0006269">
    <property type="term" value="P:DNA replication, synthesis of primer"/>
    <property type="evidence" value="ECO:0007669"/>
    <property type="project" value="UniProtKB-UniRule"/>
</dbReference>
<dbReference type="InterPro" id="IPR016136">
    <property type="entry name" value="DNA_helicase_N/primase_C"/>
</dbReference>
<keyword evidence="4" id="KW-0677">Repeat</keyword>
<dbReference type="GO" id="GO:0005524">
    <property type="term" value="F:ATP binding"/>
    <property type="evidence" value="ECO:0007669"/>
    <property type="project" value="UniProtKB-UniRule"/>
</dbReference>
<evidence type="ECO:0000256" key="8">
    <source>
        <dbReference type="ARBA" id="ARBA00022840"/>
    </source>
</evidence>
<dbReference type="NCBIfam" id="TIGR01443">
    <property type="entry name" value="intein_Cterm"/>
    <property type="match status" value="1"/>
</dbReference>
<evidence type="ECO:0000256" key="12">
    <source>
        <dbReference type="ARBA" id="ARBA00048954"/>
    </source>
</evidence>
<dbReference type="CDD" id="cd00081">
    <property type="entry name" value="Hint"/>
    <property type="match status" value="1"/>
</dbReference>
<comment type="function">
    <text evidence="11">The intein is an endonuclease.</text>
</comment>
<evidence type="ECO:0000256" key="3">
    <source>
        <dbReference type="ARBA" id="ARBA00022705"/>
    </source>
</evidence>
<keyword evidence="7 13" id="KW-0347">Helicase</keyword>
<dbReference type="EMBL" id="KY709209">
    <property type="protein sequence ID" value="ARO90715.1"/>
    <property type="molecule type" value="Genomic_DNA"/>
</dbReference>
<keyword evidence="10" id="KW-0413">Isomerase</keyword>
<geneLocation type="chloroplast" evidence="15"/>
<dbReference type="EC" id="5.6.2.3" evidence="13"/>
<evidence type="ECO:0000313" key="15">
    <source>
        <dbReference type="EMBL" id="ARO90715.1"/>
    </source>
</evidence>
<dbReference type="InterPro" id="IPR007694">
    <property type="entry name" value="DNA_helicase_DnaB-like_C"/>
</dbReference>
<evidence type="ECO:0000256" key="11">
    <source>
        <dbReference type="ARBA" id="ARBA00044940"/>
    </source>
</evidence>
<dbReference type="GO" id="GO:0043139">
    <property type="term" value="F:5'-3' DNA helicase activity"/>
    <property type="evidence" value="ECO:0007669"/>
    <property type="project" value="UniProtKB-EC"/>
</dbReference>
<protein>
    <recommendedName>
        <fullName evidence="13">Replicative DNA helicase</fullName>
        <ecNumber evidence="13">5.6.2.3</ecNumber>
    </recommendedName>
</protein>
<evidence type="ECO:0000256" key="10">
    <source>
        <dbReference type="ARBA" id="ARBA00023235"/>
    </source>
</evidence>
<keyword evidence="8 13" id="KW-0067">ATP-binding</keyword>
<dbReference type="PROSITE" id="PS51199">
    <property type="entry name" value="SF4_HELICASE"/>
    <property type="match status" value="2"/>
</dbReference>
<comment type="catalytic activity">
    <reaction evidence="12 13">
        <text>ATP + H2O = ADP + phosphate + H(+)</text>
        <dbReference type="Rhea" id="RHEA:13065"/>
        <dbReference type="ChEBI" id="CHEBI:15377"/>
        <dbReference type="ChEBI" id="CHEBI:15378"/>
        <dbReference type="ChEBI" id="CHEBI:30616"/>
        <dbReference type="ChEBI" id="CHEBI:43474"/>
        <dbReference type="ChEBI" id="CHEBI:456216"/>
        <dbReference type="EC" id="5.6.2.3"/>
    </reaction>
</comment>
<keyword evidence="2 13" id="KW-0639">Primosome</keyword>
<dbReference type="InterPro" id="IPR027417">
    <property type="entry name" value="P-loop_NTPase"/>
</dbReference>
<dbReference type="InterPro" id="IPR007692">
    <property type="entry name" value="DNA_helicase_DnaB"/>
</dbReference>
<reference evidence="15" key="1">
    <citation type="submission" date="2017-03" db="EMBL/GenBank/DDBJ databases">
        <title>The new red algal subphylum Proteorhodophytina comprises the largest and most divergent plastid genomes known.</title>
        <authorList>
            <person name="Munoz-Gomez S.A."/>
            <person name="Mejia-Franco F.G."/>
            <person name="Durnin K."/>
            <person name="Morgan C."/>
            <person name="Grisdale C.J."/>
            <person name="Archibald J.M."/>
            <person name="Slamovits C.H."/>
        </authorList>
    </citation>
    <scope>NUCLEOTIDE SEQUENCE</scope>
    <source>
        <strain evidence="15">NIES-2742</strain>
    </source>
</reference>
<evidence type="ECO:0000259" key="14">
    <source>
        <dbReference type="PROSITE" id="PS51199"/>
    </source>
</evidence>
<dbReference type="NCBIfam" id="TIGR00665">
    <property type="entry name" value="DnaB"/>
    <property type="match status" value="1"/>
</dbReference>
<evidence type="ECO:0000256" key="7">
    <source>
        <dbReference type="ARBA" id="ARBA00022806"/>
    </source>
</evidence>
<dbReference type="PANTHER" id="PTHR30153:SF2">
    <property type="entry name" value="REPLICATIVE DNA HELICASE"/>
    <property type="match status" value="1"/>
</dbReference>
<dbReference type="Gene3D" id="1.10.860.10">
    <property type="entry name" value="DNAb Helicase, Chain A"/>
    <property type="match status" value="1"/>
</dbReference>
<dbReference type="Pfam" id="PF00772">
    <property type="entry name" value="DnaB"/>
    <property type="match status" value="1"/>
</dbReference>
<dbReference type="PANTHER" id="PTHR30153">
    <property type="entry name" value="REPLICATIVE DNA HELICASE DNAB"/>
    <property type="match status" value="1"/>
</dbReference>
<dbReference type="SUPFAM" id="SSF52540">
    <property type="entry name" value="P-loop containing nucleoside triphosphate hydrolases"/>
    <property type="match status" value="1"/>
</dbReference>
<dbReference type="GO" id="GO:0005829">
    <property type="term" value="C:cytosol"/>
    <property type="evidence" value="ECO:0007669"/>
    <property type="project" value="TreeGrafter"/>
</dbReference>
<keyword evidence="5 13" id="KW-0547">Nucleotide-binding</keyword>
<dbReference type="GO" id="GO:0003677">
    <property type="term" value="F:DNA binding"/>
    <property type="evidence" value="ECO:0007669"/>
    <property type="project" value="UniProtKB-UniRule"/>
</dbReference>
<keyword evidence="15" id="KW-0150">Chloroplast</keyword>
<sequence>MNSILKTLLTNKNAPQSIFSESVVLGGLLLNLELISSLSIKLPKEAFFYSVYQYIYKEIYSLYIEGEFLNLINLEIKLVKNSQFRKMDGIKILNQLMNLSISNTEFNEHVNLLLDLYLKREFLKYLIKMISICYTSSSIYLILKISDLILDNLKNMAGISISDGYKSIESSQELFPQLFSDMIIQSRKKTSFSGICSGYSDFDVITKGLQKQDLIIIAARPGMGKTTLALNILLNIVKEKKTAIFFSLEMSKKELLYKLLSIESAVPTDLLQTGMLNKFEWDKLIKAGQYLQQLPLFIDDSSDLAPNDIKNKINNLKINNLSVIMIDYLQLIQYPLLQENRIKELSFITRSLKSLARSMNVPIIVLSQLSRIVESRLNKRPFLSDLRDSGCIVSDVNLQFIQDPQKMYKIIHNHKKNFLQSFSVYRFSYYFSTKYKYYFSGNKNIYLVDSYTTPFIYVTANHKFFTQYGWKRLNCIEFYDCISMLFYNHLVQIFFKLYKCYSIIWCGKHSTYDVEEDINHNFIANQFLVHNSIEQDADLVCMLYREDYYSTITRSDNDTHNSAASASSITEIHIAKHRKGRTGIFQLEFDMTTSTFKSSF</sequence>
<evidence type="ECO:0000256" key="9">
    <source>
        <dbReference type="ARBA" id="ARBA00023125"/>
    </source>
</evidence>
<keyword evidence="15" id="KW-0934">Plastid</keyword>
<feature type="domain" description="SF4 helicase" evidence="14">
    <location>
        <begin position="532"/>
        <end position="600"/>
    </location>
</feature>
<name>A0A1Y9TM50_9RHOD</name>
<comment type="similarity">
    <text evidence="1 13">Belongs to the helicase family. DnaB subfamily.</text>
</comment>
<dbReference type="Gene3D" id="3.40.50.300">
    <property type="entry name" value="P-loop containing nucleotide triphosphate hydrolases"/>
    <property type="match status" value="2"/>
</dbReference>
<accession>A0A1Y9TM50</accession>
<feature type="domain" description="SF4 helicase" evidence="14">
    <location>
        <begin position="188"/>
        <end position="390"/>
    </location>
</feature>
<evidence type="ECO:0000256" key="13">
    <source>
        <dbReference type="RuleBase" id="RU362085"/>
    </source>
</evidence>
<keyword evidence="3 13" id="KW-0235">DNA replication</keyword>
<evidence type="ECO:0000256" key="6">
    <source>
        <dbReference type="ARBA" id="ARBA00022801"/>
    </source>
</evidence>
<keyword evidence="6 13" id="KW-0378">Hydrolase</keyword>
<dbReference type="InterPro" id="IPR036844">
    <property type="entry name" value="Hint_dom_sf"/>
</dbReference>
<gene>
    <name evidence="15" type="primary">dnaB</name>
</gene>
<dbReference type="InterPro" id="IPR007693">
    <property type="entry name" value="DNA_helicase_DnaB-like_N"/>
</dbReference>
<evidence type="ECO:0000256" key="2">
    <source>
        <dbReference type="ARBA" id="ARBA00022515"/>
    </source>
</evidence>
<dbReference type="PROSITE" id="PS50818">
    <property type="entry name" value="INTEIN_C_TER"/>
    <property type="match status" value="1"/>
</dbReference>
<dbReference type="SUPFAM" id="SSF51294">
    <property type="entry name" value="Hedgehog/intein (Hint) domain"/>
    <property type="match status" value="1"/>
</dbReference>
<organism evidence="15">
    <name type="scientific">Bulboplastis apyrenoidosa</name>
    <dbReference type="NCBI Taxonomy" id="1070855"/>
    <lineage>
        <taxon>Eukaryota</taxon>
        <taxon>Rhodophyta</taxon>
        <taxon>Rhodellophyceae</taxon>
        <taxon>Dixoniellales</taxon>
        <taxon>Dixoniellaceae</taxon>
        <taxon>Bulboplastis</taxon>
    </lineage>
</organism>
<dbReference type="InterPro" id="IPR036185">
    <property type="entry name" value="DNA_heli_DnaB-like_N_sf"/>
</dbReference>
<proteinExistence type="inferred from homology"/>
<dbReference type="AlphaFoldDB" id="A0A1Y9TM50"/>
<dbReference type="Pfam" id="PF03796">
    <property type="entry name" value="DnaB_C"/>
    <property type="match status" value="1"/>
</dbReference>
<dbReference type="InterPro" id="IPR030934">
    <property type="entry name" value="Intein_C"/>
</dbReference>
<evidence type="ECO:0000256" key="5">
    <source>
        <dbReference type="ARBA" id="ARBA00022741"/>
    </source>
</evidence>
<comment type="function">
    <text evidence="13">The main replicative DNA helicase, it participates in initiation and elongation during chromosome replication. Travels ahead of the DNA replisome, separating dsDNA into templates for DNA synthesis. A processive ATP-dependent 5'-3' DNA helicase it has DNA-dependent ATPase activity.</text>
</comment>
<dbReference type="RefSeq" id="YP_009370226.1">
    <property type="nucleotide sequence ID" value="NC_034787.1"/>
</dbReference>
<dbReference type="GO" id="GO:0016887">
    <property type="term" value="F:ATP hydrolysis activity"/>
    <property type="evidence" value="ECO:0007669"/>
    <property type="project" value="RHEA"/>
</dbReference>
<evidence type="ECO:0000256" key="4">
    <source>
        <dbReference type="ARBA" id="ARBA00022737"/>
    </source>
</evidence>
<keyword evidence="9 13" id="KW-0238">DNA-binding</keyword>
<dbReference type="GeneID" id="32887414"/>
<evidence type="ECO:0000256" key="1">
    <source>
        <dbReference type="ARBA" id="ARBA00008428"/>
    </source>
</evidence>
<dbReference type="SUPFAM" id="SSF48024">
    <property type="entry name" value="N-terminal domain of DnaB helicase"/>
    <property type="match status" value="1"/>
</dbReference>